<accession>A0A420YEK5</accession>
<organism evidence="1 2">
    <name type="scientific">Coniochaeta pulveracea</name>
    <dbReference type="NCBI Taxonomy" id="177199"/>
    <lineage>
        <taxon>Eukaryota</taxon>
        <taxon>Fungi</taxon>
        <taxon>Dikarya</taxon>
        <taxon>Ascomycota</taxon>
        <taxon>Pezizomycotina</taxon>
        <taxon>Sordariomycetes</taxon>
        <taxon>Sordariomycetidae</taxon>
        <taxon>Coniochaetales</taxon>
        <taxon>Coniochaetaceae</taxon>
        <taxon>Coniochaeta</taxon>
    </lineage>
</organism>
<protein>
    <submittedName>
        <fullName evidence="1">Uncharacterized protein</fullName>
    </submittedName>
</protein>
<proteinExistence type="predicted"/>
<gene>
    <name evidence="1" type="ORF">DL546_008680</name>
</gene>
<keyword evidence="2" id="KW-1185">Reference proteome</keyword>
<reference evidence="1 2" key="1">
    <citation type="submission" date="2018-08" db="EMBL/GenBank/DDBJ databases">
        <title>Draft genome of the lignicolous fungus Coniochaeta pulveracea.</title>
        <authorList>
            <person name="Borstlap C.J."/>
            <person name="De Witt R.N."/>
            <person name="Botha A."/>
            <person name="Volschenk H."/>
        </authorList>
    </citation>
    <scope>NUCLEOTIDE SEQUENCE [LARGE SCALE GENOMIC DNA]</scope>
    <source>
        <strain evidence="1 2">CAB683</strain>
    </source>
</reference>
<sequence>MESANVMKPTEFNMIVSQLTEHDANRNKRDLRLQEEYKRLVHMDVDIADEMHEAKRSADKLIDDAKRAAAEIVAEAKTKAETVAGASVQTSKEQATSSQGNAKELALALDNKAQLALRKQPPALTDDELSALWTELRPASSPQLGCKPWQVRFDFMSTDDKDEIEAAVAIAQGGILGPGCQVALHIVEMKSMAVVDATGKTRAANVLLVTLSPTERGPLSMVEKLLMNLVHDALLKGAMLRKQVTAKNRALTRANNFDTSIYALPLRVEMSKELSKVERALCPVRRITEPVPLCVRPTTARWVDEELAAGMLTNCPNYQDRLARIKTWSEKNLDTFRAYEVFETPKETLQRLIRVVLQRHYRQAEGDAKTVACIALLRLHEGDMRDLE</sequence>
<dbReference type="AlphaFoldDB" id="A0A420YEK5"/>
<dbReference type="Proteomes" id="UP000275385">
    <property type="component" value="Unassembled WGS sequence"/>
</dbReference>
<name>A0A420YEK5_9PEZI</name>
<comment type="caution">
    <text evidence="1">The sequence shown here is derived from an EMBL/GenBank/DDBJ whole genome shotgun (WGS) entry which is preliminary data.</text>
</comment>
<evidence type="ECO:0000313" key="2">
    <source>
        <dbReference type="Proteomes" id="UP000275385"/>
    </source>
</evidence>
<evidence type="ECO:0000313" key="1">
    <source>
        <dbReference type="EMBL" id="RKU46343.1"/>
    </source>
</evidence>
<dbReference type="EMBL" id="QVQW01000015">
    <property type="protein sequence ID" value="RKU46343.1"/>
    <property type="molecule type" value="Genomic_DNA"/>
</dbReference>